<evidence type="ECO:0000256" key="2">
    <source>
        <dbReference type="SAM" id="MobiDB-lite"/>
    </source>
</evidence>
<dbReference type="PANTHER" id="PTHR30469">
    <property type="entry name" value="MULTIDRUG RESISTANCE PROTEIN MDTA"/>
    <property type="match status" value="1"/>
</dbReference>
<dbReference type="PANTHER" id="PTHR30469:SF11">
    <property type="entry name" value="BLL4320 PROTEIN"/>
    <property type="match status" value="1"/>
</dbReference>
<keyword evidence="7" id="KW-1185">Reference proteome</keyword>
<dbReference type="Gene3D" id="2.40.420.20">
    <property type="match status" value="1"/>
</dbReference>
<organism evidence="6 7">
    <name type="scientific">Alteromonas genovensis</name>
    <dbReference type="NCBI Taxonomy" id="471225"/>
    <lineage>
        <taxon>Bacteria</taxon>
        <taxon>Pseudomonadati</taxon>
        <taxon>Pseudomonadota</taxon>
        <taxon>Gammaproteobacteria</taxon>
        <taxon>Alteromonadales</taxon>
        <taxon>Alteromonadaceae</taxon>
        <taxon>Alteromonas/Salinimonas group</taxon>
        <taxon>Alteromonas</taxon>
    </lineage>
</organism>
<evidence type="ECO:0000259" key="4">
    <source>
        <dbReference type="Pfam" id="PF25876"/>
    </source>
</evidence>
<dbReference type="Pfam" id="PF25876">
    <property type="entry name" value="HH_MFP_RND"/>
    <property type="match status" value="1"/>
</dbReference>
<evidence type="ECO:0000259" key="5">
    <source>
        <dbReference type="Pfam" id="PF25917"/>
    </source>
</evidence>
<comment type="similarity">
    <text evidence="1">Belongs to the membrane fusion protein (MFP) (TC 8.A.1) family.</text>
</comment>
<dbReference type="Gene3D" id="2.40.50.100">
    <property type="match status" value="1"/>
</dbReference>
<feature type="domain" description="Multidrug resistance protein MdtA-like alpha-helical hairpin" evidence="4">
    <location>
        <begin position="117"/>
        <end position="183"/>
    </location>
</feature>
<feature type="compositionally biased region" description="Low complexity" evidence="2">
    <location>
        <begin position="373"/>
        <end position="384"/>
    </location>
</feature>
<dbReference type="GO" id="GO:0015562">
    <property type="term" value="F:efflux transmembrane transporter activity"/>
    <property type="evidence" value="ECO:0007669"/>
    <property type="project" value="TreeGrafter"/>
</dbReference>
<evidence type="ECO:0000256" key="1">
    <source>
        <dbReference type="ARBA" id="ARBA00009477"/>
    </source>
</evidence>
<keyword evidence="3" id="KW-1133">Transmembrane helix</keyword>
<reference evidence="6 7" key="1">
    <citation type="submission" date="2020-01" db="EMBL/GenBank/DDBJ databases">
        <title>Genomes of bacteria type strains.</title>
        <authorList>
            <person name="Chen J."/>
            <person name="Zhu S."/>
            <person name="Yang J."/>
        </authorList>
    </citation>
    <scope>NUCLEOTIDE SEQUENCE [LARGE SCALE GENOMIC DNA]</scope>
    <source>
        <strain evidence="6 7">LMG 24078</strain>
    </source>
</reference>
<dbReference type="Gene3D" id="2.40.30.170">
    <property type="match status" value="1"/>
</dbReference>
<dbReference type="Gene3D" id="1.10.287.470">
    <property type="entry name" value="Helix hairpin bin"/>
    <property type="match status" value="1"/>
</dbReference>
<sequence>MNSADTSSTASEASLYVAIVVFTAALVLLLVAAGIGNAAQTPQARAPMSVVTGTVKVQQQFETPISVFGLVESPKSTSLSFDTGGQIEEVLVEEGDAVSKGDIVARLDTQRLRAQQEELNASLVRVKADLNLAKINNDRTQSLVDRKLESAQRLDETNASLSVANARVNEIEASLNSMKVALDRAVLYAPFDGQVNRRFFDEGSVVNAGTAVIGITSNEQFQARFAVPADIIDQFDIGEPVIIQIGEQNAAGVVTQRLSVRNIQTRTVDILVTLNSNDKVRPGDMAILFGARSHNEQGSWLPVTALSNGLRGLWRVFVLGDAAQSESGTALEARVVEVVYTDGNNAFVRGALKEGDRYIVDGTHKLSPGQRVSAASASTQAQTQTERKSYSELSAPESGGQSGAQNSAQYAGVQ</sequence>
<feature type="compositionally biased region" description="Polar residues" evidence="2">
    <location>
        <begin position="403"/>
        <end position="414"/>
    </location>
</feature>
<protein>
    <submittedName>
        <fullName evidence="6">Efflux RND transporter periplasmic adaptor subunit</fullName>
    </submittedName>
</protein>
<evidence type="ECO:0000256" key="3">
    <source>
        <dbReference type="SAM" id="Phobius"/>
    </source>
</evidence>
<keyword evidence="3" id="KW-0472">Membrane</keyword>
<comment type="caution">
    <text evidence="6">The sequence shown here is derived from an EMBL/GenBank/DDBJ whole genome shotgun (WGS) entry which is preliminary data.</text>
</comment>
<evidence type="ECO:0000313" key="7">
    <source>
        <dbReference type="Proteomes" id="UP000471381"/>
    </source>
</evidence>
<dbReference type="Proteomes" id="UP000471381">
    <property type="component" value="Unassembled WGS sequence"/>
</dbReference>
<dbReference type="InterPro" id="IPR006143">
    <property type="entry name" value="RND_pump_MFP"/>
</dbReference>
<dbReference type="SUPFAM" id="SSF111369">
    <property type="entry name" value="HlyD-like secretion proteins"/>
    <property type="match status" value="1"/>
</dbReference>
<dbReference type="EMBL" id="JAAAWO010000009">
    <property type="protein sequence ID" value="NDW16379.1"/>
    <property type="molecule type" value="Genomic_DNA"/>
</dbReference>
<name>A0A6N9TLG5_9ALTE</name>
<dbReference type="GO" id="GO:1990281">
    <property type="term" value="C:efflux pump complex"/>
    <property type="evidence" value="ECO:0007669"/>
    <property type="project" value="TreeGrafter"/>
</dbReference>
<gene>
    <name evidence="6" type="ORF">GTQ48_12715</name>
</gene>
<keyword evidence="3" id="KW-0812">Transmembrane</keyword>
<proteinExistence type="inferred from homology"/>
<dbReference type="InterPro" id="IPR058625">
    <property type="entry name" value="MdtA-like_BSH"/>
</dbReference>
<accession>A0A6N9TLG5</accession>
<evidence type="ECO:0000313" key="6">
    <source>
        <dbReference type="EMBL" id="NDW16379.1"/>
    </source>
</evidence>
<dbReference type="AlphaFoldDB" id="A0A6N9TLG5"/>
<feature type="region of interest" description="Disordered" evidence="2">
    <location>
        <begin position="369"/>
        <end position="414"/>
    </location>
</feature>
<dbReference type="Pfam" id="PF25917">
    <property type="entry name" value="BSH_RND"/>
    <property type="match status" value="1"/>
</dbReference>
<feature type="transmembrane region" description="Helical" evidence="3">
    <location>
        <begin position="15"/>
        <end position="39"/>
    </location>
</feature>
<feature type="domain" description="Multidrug resistance protein MdtA-like barrel-sandwich hybrid" evidence="5">
    <location>
        <begin position="84"/>
        <end position="212"/>
    </location>
</feature>
<dbReference type="NCBIfam" id="TIGR01730">
    <property type="entry name" value="RND_mfp"/>
    <property type="match status" value="1"/>
</dbReference>
<dbReference type="InterPro" id="IPR058624">
    <property type="entry name" value="MdtA-like_HH"/>
</dbReference>